<evidence type="ECO:0000259" key="13">
    <source>
        <dbReference type="PROSITE" id="PS51178"/>
    </source>
</evidence>
<evidence type="ECO:0000256" key="8">
    <source>
        <dbReference type="ARBA" id="ARBA00048679"/>
    </source>
</evidence>
<dbReference type="GO" id="GO:0004674">
    <property type="term" value="F:protein serine/threonine kinase activity"/>
    <property type="evidence" value="ECO:0007669"/>
    <property type="project" value="UniProtKB-KW"/>
</dbReference>
<gene>
    <name evidence="14" type="primary">pknB</name>
    <name evidence="14" type="ORF">D0435_10670</name>
</gene>
<keyword evidence="15" id="KW-1185">Reference proteome</keyword>
<feature type="compositionally biased region" description="Acidic residues" evidence="10">
    <location>
        <begin position="580"/>
        <end position="602"/>
    </location>
</feature>
<reference evidence="14 15" key="1">
    <citation type="submission" date="2018-08" db="EMBL/GenBank/DDBJ databases">
        <title>Murine metabolic-syndrome-specific gut microbial biobank.</title>
        <authorList>
            <person name="Liu C."/>
        </authorList>
    </citation>
    <scope>NUCLEOTIDE SEQUENCE [LARGE SCALE GENOMIC DNA]</scope>
    <source>
        <strain evidence="14 15">28</strain>
    </source>
</reference>
<dbReference type="Gene3D" id="3.30.10.20">
    <property type="match status" value="3"/>
</dbReference>
<evidence type="ECO:0000256" key="2">
    <source>
        <dbReference type="ARBA" id="ARBA00022527"/>
    </source>
</evidence>
<feature type="compositionally biased region" description="Basic residues" evidence="10">
    <location>
        <begin position="312"/>
        <end position="321"/>
    </location>
</feature>
<dbReference type="PANTHER" id="PTHR43289">
    <property type="entry name" value="MITOGEN-ACTIVATED PROTEIN KINASE KINASE KINASE 20-RELATED"/>
    <property type="match status" value="1"/>
</dbReference>
<dbReference type="FunFam" id="3.30.200.20:FF:000035">
    <property type="entry name" value="Serine/threonine protein kinase Stk1"/>
    <property type="match status" value="1"/>
</dbReference>
<evidence type="ECO:0000313" key="15">
    <source>
        <dbReference type="Proteomes" id="UP000446866"/>
    </source>
</evidence>
<protein>
    <recommendedName>
        <fullName evidence="1">non-specific serine/threonine protein kinase</fullName>
        <ecNumber evidence="1">2.7.11.1</ecNumber>
    </recommendedName>
</protein>
<evidence type="ECO:0000256" key="6">
    <source>
        <dbReference type="ARBA" id="ARBA00022840"/>
    </source>
</evidence>
<evidence type="ECO:0000256" key="9">
    <source>
        <dbReference type="PROSITE-ProRule" id="PRU10141"/>
    </source>
</evidence>
<comment type="caution">
    <text evidence="14">The sequence shown here is derived from an EMBL/GenBank/DDBJ whole genome shotgun (WGS) entry which is preliminary data.</text>
</comment>
<sequence length="602" mass="65655">MSKLLAGRYELIEKIGEGGMAVVYKARCRLLNRYVAIKILRPEFTKDIQFVESFKRESQAAAGLQHPNIVSVYDVGKEGDINFIVMELIDGRPLSDIIKEEAPMNYKRAIEITRQVASALGLAHRNNIIHRDVKPHNIMITRDGTAKLADFGIAKAVSNSTIMANETNRVIGSVHYFSPEQARGAYVDERSDIYSLGIVLYEMLTGQVPFDGENPVQVALMHINDEITPPSHLVSGIPPALEKLVMKATDKFQSNRYKSTEEMIEELGNIDFVTKMVGDSVFVASDVEDFQEKNRQKHNQELEDEIFEDMKPHKKKEKKIKATPIKEDDRSSKKSKKPIIIAAVVVGAIALAAVILFASGFFGGGLKAPDLEGKTPDEAKVILEEMGLKMEVDEQTISSDDIDEGKIAAQDPRKGEKVSKGDTITVILSNGKSNGQVPSVIGMNYNTNRDLVENILESAGYELGVVHEMESDANVGEIIDQEPGSGAELKKGSKIDITISKGTDKIAVPPLTGLTLDEARETLEAAGLHMGQPKYEESTVYAKNIVIGSTPGEGTKVKLGSTVIITVSKGEPVVTPPEPPVDEGNEGDEPGDNSDDDGGEEE</sequence>
<keyword evidence="11" id="KW-1133">Transmembrane helix</keyword>
<dbReference type="EMBL" id="QXWK01000019">
    <property type="protein sequence ID" value="NBH62115.1"/>
    <property type="molecule type" value="Genomic_DNA"/>
</dbReference>
<dbReference type="Pfam" id="PF03793">
    <property type="entry name" value="PASTA"/>
    <property type="match status" value="3"/>
</dbReference>
<dbReference type="FunFam" id="1.10.510.10:FF:000021">
    <property type="entry name" value="Serine/threonine protein kinase"/>
    <property type="match status" value="1"/>
</dbReference>
<dbReference type="InterPro" id="IPR005543">
    <property type="entry name" value="PASTA_dom"/>
</dbReference>
<dbReference type="SUPFAM" id="SSF56112">
    <property type="entry name" value="Protein kinase-like (PK-like)"/>
    <property type="match status" value="1"/>
</dbReference>
<evidence type="ECO:0000256" key="3">
    <source>
        <dbReference type="ARBA" id="ARBA00022679"/>
    </source>
</evidence>
<evidence type="ECO:0000313" key="14">
    <source>
        <dbReference type="EMBL" id="NBH62115.1"/>
    </source>
</evidence>
<keyword evidence="6 9" id="KW-0067">ATP-binding</keyword>
<dbReference type="PROSITE" id="PS50011">
    <property type="entry name" value="PROTEIN_KINASE_DOM"/>
    <property type="match status" value="1"/>
</dbReference>
<dbReference type="GO" id="GO:0005524">
    <property type="term" value="F:ATP binding"/>
    <property type="evidence" value="ECO:0007669"/>
    <property type="project" value="UniProtKB-UniRule"/>
</dbReference>
<evidence type="ECO:0000256" key="5">
    <source>
        <dbReference type="ARBA" id="ARBA00022777"/>
    </source>
</evidence>
<dbReference type="Pfam" id="PF00069">
    <property type="entry name" value="Pkinase"/>
    <property type="match status" value="1"/>
</dbReference>
<dbReference type="RefSeq" id="WP_160202401.1">
    <property type="nucleotide sequence ID" value="NZ_QXWK01000019.1"/>
</dbReference>
<proteinExistence type="predicted"/>
<evidence type="ECO:0000256" key="7">
    <source>
        <dbReference type="ARBA" id="ARBA00047899"/>
    </source>
</evidence>
<feature type="region of interest" description="Disordered" evidence="10">
    <location>
        <begin position="292"/>
        <end position="332"/>
    </location>
</feature>
<dbReference type="PROSITE" id="PS00107">
    <property type="entry name" value="PROTEIN_KINASE_ATP"/>
    <property type="match status" value="1"/>
</dbReference>
<evidence type="ECO:0000259" key="12">
    <source>
        <dbReference type="PROSITE" id="PS50011"/>
    </source>
</evidence>
<dbReference type="CDD" id="cd14014">
    <property type="entry name" value="STKc_PknB_like"/>
    <property type="match status" value="1"/>
</dbReference>
<dbReference type="EC" id="2.7.11.1" evidence="1"/>
<keyword evidence="3" id="KW-0808">Transferase</keyword>
<evidence type="ECO:0000256" key="1">
    <source>
        <dbReference type="ARBA" id="ARBA00012513"/>
    </source>
</evidence>
<keyword evidence="11" id="KW-0812">Transmembrane</keyword>
<keyword evidence="5 14" id="KW-0418">Kinase</keyword>
<dbReference type="CDD" id="cd06577">
    <property type="entry name" value="PASTA_pknB"/>
    <property type="match status" value="3"/>
</dbReference>
<comment type="catalytic activity">
    <reaction evidence="8">
        <text>L-seryl-[protein] + ATP = O-phospho-L-seryl-[protein] + ADP + H(+)</text>
        <dbReference type="Rhea" id="RHEA:17989"/>
        <dbReference type="Rhea" id="RHEA-COMP:9863"/>
        <dbReference type="Rhea" id="RHEA-COMP:11604"/>
        <dbReference type="ChEBI" id="CHEBI:15378"/>
        <dbReference type="ChEBI" id="CHEBI:29999"/>
        <dbReference type="ChEBI" id="CHEBI:30616"/>
        <dbReference type="ChEBI" id="CHEBI:83421"/>
        <dbReference type="ChEBI" id="CHEBI:456216"/>
        <dbReference type="EC" id="2.7.11.1"/>
    </reaction>
</comment>
<dbReference type="SMART" id="SM00740">
    <property type="entry name" value="PASTA"/>
    <property type="match status" value="3"/>
</dbReference>
<feature type="transmembrane region" description="Helical" evidence="11">
    <location>
        <begin position="339"/>
        <end position="362"/>
    </location>
</feature>
<dbReference type="PROSITE" id="PS51178">
    <property type="entry name" value="PASTA"/>
    <property type="match status" value="3"/>
</dbReference>
<comment type="catalytic activity">
    <reaction evidence="7">
        <text>L-threonyl-[protein] + ATP = O-phospho-L-threonyl-[protein] + ADP + H(+)</text>
        <dbReference type="Rhea" id="RHEA:46608"/>
        <dbReference type="Rhea" id="RHEA-COMP:11060"/>
        <dbReference type="Rhea" id="RHEA-COMP:11605"/>
        <dbReference type="ChEBI" id="CHEBI:15378"/>
        <dbReference type="ChEBI" id="CHEBI:30013"/>
        <dbReference type="ChEBI" id="CHEBI:30616"/>
        <dbReference type="ChEBI" id="CHEBI:61977"/>
        <dbReference type="ChEBI" id="CHEBI:456216"/>
        <dbReference type="EC" id="2.7.11.1"/>
    </reaction>
</comment>
<dbReference type="NCBIfam" id="NF033483">
    <property type="entry name" value="PknB_PASTA_kin"/>
    <property type="match status" value="1"/>
</dbReference>
<keyword evidence="4 9" id="KW-0547">Nucleotide-binding</keyword>
<dbReference type="Gene3D" id="1.10.510.10">
    <property type="entry name" value="Transferase(Phosphotransferase) domain 1"/>
    <property type="match status" value="1"/>
</dbReference>
<dbReference type="Proteomes" id="UP000446866">
    <property type="component" value="Unassembled WGS sequence"/>
</dbReference>
<dbReference type="InterPro" id="IPR008271">
    <property type="entry name" value="Ser/Thr_kinase_AS"/>
</dbReference>
<organism evidence="14 15">
    <name type="scientific">Anaerotruncus colihominis</name>
    <dbReference type="NCBI Taxonomy" id="169435"/>
    <lineage>
        <taxon>Bacteria</taxon>
        <taxon>Bacillati</taxon>
        <taxon>Bacillota</taxon>
        <taxon>Clostridia</taxon>
        <taxon>Eubacteriales</taxon>
        <taxon>Oscillospiraceae</taxon>
        <taxon>Anaerotruncus</taxon>
    </lineage>
</organism>
<feature type="region of interest" description="Disordered" evidence="10">
    <location>
        <begin position="568"/>
        <end position="602"/>
    </location>
</feature>
<feature type="domain" description="Protein kinase" evidence="12">
    <location>
        <begin position="9"/>
        <end position="273"/>
    </location>
</feature>
<dbReference type="PANTHER" id="PTHR43289:SF34">
    <property type="entry name" value="SERINE_THREONINE-PROTEIN KINASE YBDM-RELATED"/>
    <property type="match status" value="1"/>
</dbReference>
<feature type="domain" description="PASTA" evidence="13">
    <location>
        <begin position="367"/>
        <end position="430"/>
    </location>
</feature>
<keyword evidence="2" id="KW-0723">Serine/threonine-protein kinase</keyword>
<dbReference type="InterPro" id="IPR017441">
    <property type="entry name" value="Protein_kinase_ATP_BS"/>
</dbReference>
<dbReference type="PROSITE" id="PS00108">
    <property type="entry name" value="PROTEIN_KINASE_ST"/>
    <property type="match status" value="1"/>
</dbReference>
<dbReference type="SUPFAM" id="SSF54184">
    <property type="entry name" value="Penicillin-binding protein 2x (pbp-2x), c-terminal domain"/>
    <property type="match status" value="1"/>
</dbReference>
<feature type="domain" description="PASTA" evidence="13">
    <location>
        <begin position="502"/>
        <end position="569"/>
    </location>
</feature>
<evidence type="ECO:0000256" key="10">
    <source>
        <dbReference type="SAM" id="MobiDB-lite"/>
    </source>
</evidence>
<keyword evidence="11" id="KW-0472">Membrane</keyword>
<evidence type="ECO:0000256" key="4">
    <source>
        <dbReference type="ARBA" id="ARBA00022741"/>
    </source>
</evidence>
<name>A0A845QLV3_9FIRM</name>
<feature type="compositionally biased region" description="Basic and acidic residues" evidence="10">
    <location>
        <begin position="292"/>
        <end position="301"/>
    </location>
</feature>
<dbReference type="InterPro" id="IPR000719">
    <property type="entry name" value="Prot_kinase_dom"/>
</dbReference>
<dbReference type="Gene3D" id="3.30.200.20">
    <property type="entry name" value="Phosphorylase Kinase, domain 1"/>
    <property type="match status" value="1"/>
</dbReference>
<dbReference type="SMART" id="SM00220">
    <property type="entry name" value="S_TKc"/>
    <property type="match status" value="1"/>
</dbReference>
<feature type="binding site" evidence="9">
    <location>
        <position position="38"/>
    </location>
    <ligand>
        <name>ATP</name>
        <dbReference type="ChEBI" id="CHEBI:30616"/>
    </ligand>
</feature>
<dbReference type="AlphaFoldDB" id="A0A845QLV3"/>
<accession>A0A845QLV3</accession>
<evidence type="ECO:0000256" key="11">
    <source>
        <dbReference type="SAM" id="Phobius"/>
    </source>
</evidence>
<feature type="domain" description="PASTA" evidence="13">
    <location>
        <begin position="431"/>
        <end position="501"/>
    </location>
</feature>
<dbReference type="InterPro" id="IPR011009">
    <property type="entry name" value="Kinase-like_dom_sf"/>
</dbReference>